<accession>A0AAX2RBA6</accession>
<organism evidence="2 3">
    <name type="scientific">Burkholderia cepacia</name>
    <name type="common">Pseudomonas cepacia</name>
    <dbReference type="NCBI Taxonomy" id="292"/>
    <lineage>
        <taxon>Bacteria</taxon>
        <taxon>Pseudomonadati</taxon>
        <taxon>Pseudomonadota</taxon>
        <taxon>Betaproteobacteria</taxon>
        <taxon>Burkholderiales</taxon>
        <taxon>Burkholderiaceae</taxon>
        <taxon>Burkholderia</taxon>
        <taxon>Burkholderia cepacia complex</taxon>
    </lineage>
</organism>
<dbReference type="RefSeq" id="WP_134257937.1">
    <property type="nucleotide sequence ID" value="NZ_SNSG01000128.1"/>
</dbReference>
<reference evidence="2 3" key="1">
    <citation type="submission" date="2019-03" db="EMBL/GenBank/DDBJ databases">
        <title>Burkholderia cepacia outbreak.</title>
        <authorList>
            <person name="Farzana R."/>
            <person name="Walsh T.R."/>
        </authorList>
    </citation>
    <scope>NUCLEOTIDE SEQUENCE [LARGE SCALE GENOMIC DNA]</scope>
    <source>
        <strain evidence="3">d13</strain>
    </source>
</reference>
<keyword evidence="1" id="KW-0472">Membrane</keyword>
<keyword evidence="1" id="KW-1133">Transmembrane helix</keyword>
<name>A0AAX2RBA6_BURCE</name>
<gene>
    <name evidence="2" type="ORF">E3D37_44935</name>
</gene>
<evidence type="ECO:0000313" key="3">
    <source>
        <dbReference type="Proteomes" id="UP000298234"/>
    </source>
</evidence>
<feature type="transmembrane region" description="Helical" evidence="1">
    <location>
        <begin position="36"/>
        <end position="56"/>
    </location>
</feature>
<dbReference type="AlphaFoldDB" id="A0AAX2RBA6"/>
<dbReference type="EMBL" id="SNSQ01000122">
    <property type="protein sequence ID" value="TEU31454.1"/>
    <property type="molecule type" value="Genomic_DNA"/>
</dbReference>
<evidence type="ECO:0000313" key="2">
    <source>
        <dbReference type="EMBL" id="TEU31454.1"/>
    </source>
</evidence>
<sequence length="158" mass="17228">MAIHDDPGEKLPFWMKRVDVAVDGKTGSEQRRVFKWYLVTVPVLAFVVLSVSFRLASNQWDRQKRVDTLNAGCLATIDKALPAFNAKYPHIEAKATGVSVSLAKLHAGSDRGSCAVSMEFRVGGRTLGEEIWGVTDVGGVLEITSSSFMGDEVDLRGN</sequence>
<proteinExistence type="predicted"/>
<protein>
    <submittedName>
        <fullName evidence="2">Uncharacterized protein</fullName>
    </submittedName>
</protein>
<dbReference type="Proteomes" id="UP000298234">
    <property type="component" value="Unassembled WGS sequence"/>
</dbReference>
<comment type="caution">
    <text evidence="2">The sequence shown here is derived from an EMBL/GenBank/DDBJ whole genome shotgun (WGS) entry which is preliminary data.</text>
</comment>
<keyword evidence="1" id="KW-0812">Transmembrane</keyword>
<evidence type="ECO:0000256" key="1">
    <source>
        <dbReference type="SAM" id="Phobius"/>
    </source>
</evidence>